<reference evidence="8 9" key="1">
    <citation type="submission" date="2018-12" db="EMBL/GenBank/DDBJ databases">
        <title>Complete genome sequencing of Tabrizicola sp. K13M18.</title>
        <authorList>
            <person name="Bae J.-W."/>
        </authorList>
    </citation>
    <scope>NUCLEOTIDE SEQUENCE [LARGE SCALE GENOMIC DNA]</scope>
    <source>
        <strain evidence="8 9">K13M18</strain>
    </source>
</reference>
<feature type="chain" id="PRO_5019280939" evidence="6">
    <location>
        <begin position="27"/>
        <end position="259"/>
    </location>
</feature>
<dbReference type="InterPro" id="IPR008264">
    <property type="entry name" value="Beta_glucanase"/>
</dbReference>
<dbReference type="Gene3D" id="2.60.120.200">
    <property type="match status" value="1"/>
</dbReference>
<dbReference type="SUPFAM" id="SSF49899">
    <property type="entry name" value="Concanavalin A-like lectins/glucanases"/>
    <property type="match status" value="1"/>
</dbReference>
<feature type="active site" description="Nucleophile" evidence="5">
    <location>
        <position position="134"/>
    </location>
</feature>
<evidence type="ECO:0000256" key="1">
    <source>
        <dbReference type="ARBA" id="ARBA00006865"/>
    </source>
</evidence>
<evidence type="ECO:0000313" key="9">
    <source>
        <dbReference type="Proteomes" id="UP000282002"/>
    </source>
</evidence>
<dbReference type="EMBL" id="CP034328">
    <property type="protein sequence ID" value="AZL58135.1"/>
    <property type="molecule type" value="Genomic_DNA"/>
</dbReference>
<dbReference type="PANTHER" id="PTHR10963">
    <property type="entry name" value="GLYCOSYL HYDROLASE-RELATED"/>
    <property type="match status" value="1"/>
</dbReference>
<evidence type="ECO:0000256" key="5">
    <source>
        <dbReference type="PIRSR" id="PIRSR608264-1"/>
    </source>
</evidence>
<keyword evidence="4" id="KW-0326">Glycosidase</keyword>
<evidence type="ECO:0000256" key="4">
    <source>
        <dbReference type="ARBA" id="ARBA00023295"/>
    </source>
</evidence>
<dbReference type="PANTHER" id="PTHR10963:SF22">
    <property type="entry name" value="GLYCOSIDASE CRH2-RELATED"/>
    <property type="match status" value="1"/>
</dbReference>
<sequence>MPVFASRPAGLMFACALVLLPSAVFANEPVGAAFRDEFDTLDPGIWFTSDGWTNGPHQNCTWSKQAVTVVDGILHLSFMPSTEGQSGHLCGEIQTNATFHHGTYEARIRTAKGSGLNAAFFTYIGPVHNAPHDEIDFEVLTRDTGRISLNTFVSGTQQNGTTVPVDPPTDAAFHDLAFIWEPDSIRWFIDGVEVHRAESNLPVTPQKLYFSFWGSDTLVDWMGPFEAPQGPLVMEIDWTAFTPLGEDCQFPESVLCKTP</sequence>
<organism evidence="8 9">
    <name type="scientific">Tabrizicola piscis</name>
    <dbReference type="NCBI Taxonomy" id="2494374"/>
    <lineage>
        <taxon>Bacteria</taxon>
        <taxon>Pseudomonadati</taxon>
        <taxon>Pseudomonadota</taxon>
        <taxon>Alphaproteobacteria</taxon>
        <taxon>Rhodobacterales</taxon>
        <taxon>Paracoccaceae</taxon>
        <taxon>Tabrizicola</taxon>
    </lineage>
</organism>
<dbReference type="GO" id="GO:0004553">
    <property type="term" value="F:hydrolase activity, hydrolyzing O-glycosyl compounds"/>
    <property type="evidence" value="ECO:0007669"/>
    <property type="project" value="InterPro"/>
</dbReference>
<proteinExistence type="inferred from homology"/>
<feature type="signal peptide" evidence="6">
    <location>
        <begin position="1"/>
        <end position="26"/>
    </location>
</feature>
<evidence type="ECO:0000313" key="8">
    <source>
        <dbReference type="EMBL" id="AZL58135.1"/>
    </source>
</evidence>
<dbReference type="OrthoDB" id="9809583at2"/>
<dbReference type="PROSITE" id="PS51762">
    <property type="entry name" value="GH16_2"/>
    <property type="match status" value="1"/>
</dbReference>
<evidence type="ECO:0000256" key="2">
    <source>
        <dbReference type="ARBA" id="ARBA00022729"/>
    </source>
</evidence>
<evidence type="ECO:0000256" key="6">
    <source>
        <dbReference type="SAM" id="SignalP"/>
    </source>
</evidence>
<name>A0A3S8U3J2_9RHOB</name>
<dbReference type="InterPro" id="IPR013320">
    <property type="entry name" value="ConA-like_dom_sf"/>
</dbReference>
<evidence type="ECO:0000256" key="3">
    <source>
        <dbReference type="ARBA" id="ARBA00022801"/>
    </source>
</evidence>
<gene>
    <name evidence="8" type="ORF">EI545_04340</name>
</gene>
<dbReference type="RefSeq" id="WP_125324336.1">
    <property type="nucleotide sequence ID" value="NZ_CP034328.1"/>
</dbReference>
<dbReference type="AlphaFoldDB" id="A0A3S8U3J2"/>
<keyword evidence="9" id="KW-1185">Reference proteome</keyword>
<feature type="active site" description="Proton donor" evidence="5">
    <location>
        <position position="138"/>
    </location>
</feature>
<protein>
    <submittedName>
        <fullName evidence="8">Glycosyl hydrolase family protein</fullName>
    </submittedName>
</protein>
<accession>A0A3S8U3J2</accession>
<keyword evidence="2 6" id="KW-0732">Signal</keyword>
<dbReference type="PRINTS" id="PR00737">
    <property type="entry name" value="GLHYDRLASE16"/>
</dbReference>
<dbReference type="GO" id="GO:0005975">
    <property type="term" value="P:carbohydrate metabolic process"/>
    <property type="evidence" value="ECO:0007669"/>
    <property type="project" value="InterPro"/>
</dbReference>
<keyword evidence="3 8" id="KW-0378">Hydrolase</keyword>
<dbReference type="Pfam" id="PF00722">
    <property type="entry name" value="Glyco_hydro_16"/>
    <property type="match status" value="1"/>
</dbReference>
<comment type="similarity">
    <text evidence="1">Belongs to the glycosyl hydrolase 16 family.</text>
</comment>
<evidence type="ECO:0000259" key="7">
    <source>
        <dbReference type="PROSITE" id="PS51762"/>
    </source>
</evidence>
<dbReference type="Proteomes" id="UP000282002">
    <property type="component" value="Chromosome"/>
</dbReference>
<feature type="domain" description="GH16" evidence="7">
    <location>
        <begin position="23"/>
        <end position="247"/>
    </location>
</feature>
<dbReference type="InterPro" id="IPR000757">
    <property type="entry name" value="Beta-glucanase-like"/>
</dbReference>
<dbReference type="KEGG" id="taw:EI545_04340"/>
<dbReference type="InterPro" id="IPR050546">
    <property type="entry name" value="Glycosyl_Hydrlase_16"/>
</dbReference>